<evidence type="ECO:0000313" key="2">
    <source>
        <dbReference type="EMBL" id="QOW61424.1"/>
    </source>
</evidence>
<sequence>MEKTDNYLTALDGIFEKVKKMQIESTVEKIEAMENSLDKLEEELTEIINLNLTETEKK</sequence>
<protein>
    <submittedName>
        <fullName evidence="2">Uncharacterized protein</fullName>
    </submittedName>
</protein>
<organism evidence="2 3">
    <name type="scientific">Treponema pedis</name>
    <dbReference type="NCBI Taxonomy" id="409322"/>
    <lineage>
        <taxon>Bacteria</taxon>
        <taxon>Pseudomonadati</taxon>
        <taxon>Spirochaetota</taxon>
        <taxon>Spirochaetia</taxon>
        <taxon>Spirochaetales</taxon>
        <taxon>Treponemataceae</taxon>
        <taxon>Treponema</taxon>
    </lineage>
</organism>
<dbReference type="Proteomes" id="UP000593915">
    <property type="component" value="Chromosome"/>
</dbReference>
<evidence type="ECO:0000313" key="3">
    <source>
        <dbReference type="Proteomes" id="UP000593915"/>
    </source>
</evidence>
<keyword evidence="1" id="KW-0175">Coiled coil</keyword>
<feature type="coiled-coil region" evidence="1">
    <location>
        <begin position="23"/>
        <end position="57"/>
    </location>
</feature>
<proteinExistence type="predicted"/>
<dbReference type="GeneID" id="301091270"/>
<reference evidence="2 3" key="1">
    <citation type="submission" date="2020-09" db="EMBL/GenBank/DDBJ databases">
        <title>Characterization of Treponema spp. from bovine digital dermatitis in Korea.</title>
        <authorList>
            <person name="Espiritu H.M."/>
            <person name="Cho Y.I."/>
            <person name="Mamuad L."/>
        </authorList>
    </citation>
    <scope>NUCLEOTIDE SEQUENCE [LARGE SCALE GENOMIC DNA]</scope>
    <source>
        <strain evidence="2 3">KS1</strain>
    </source>
</reference>
<dbReference type="EMBL" id="CP061839">
    <property type="protein sequence ID" value="QOW61424.1"/>
    <property type="molecule type" value="Genomic_DNA"/>
</dbReference>
<dbReference type="RefSeq" id="WP_020964101.1">
    <property type="nucleotide sequence ID" value="NZ_CP061839.1"/>
</dbReference>
<accession>A0A7S6WQE1</accession>
<evidence type="ECO:0000256" key="1">
    <source>
        <dbReference type="SAM" id="Coils"/>
    </source>
</evidence>
<name>A0A7S6WQE1_9SPIR</name>
<dbReference type="AlphaFoldDB" id="A0A7S6WQE1"/>
<gene>
    <name evidence="2" type="ORF">IFE08_03280</name>
</gene>